<keyword evidence="2" id="KW-1185">Reference proteome</keyword>
<sequence length="178" mass="20000">MPDQVIEIVIADWEIECCAPPPAIGQRASWRLRFVPTGDDEFATERSWMVLRHEDGGIRLRGDGIEAAYDPHRVPPPEPGRHTLRGYLSGTVHATEGDLPPAHGWVRRVRVVTRELAWEDERERVLRWVPGTARTRDVRESPRWFTRSLGPGRVDAGVLIDLQLVQGLARGVVTGHGP</sequence>
<organism evidence="1 2">
    <name type="scientific">Pseudonocardia eucalypti</name>
    <dbReference type="NCBI Taxonomy" id="648755"/>
    <lineage>
        <taxon>Bacteria</taxon>
        <taxon>Bacillati</taxon>
        <taxon>Actinomycetota</taxon>
        <taxon>Actinomycetes</taxon>
        <taxon>Pseudonocardiales</taxon>
        <taxon>Pseudonocardiaceae</taxon>
        <taxon>Pseudonocardia</taxon>
    </lineage>
</organism>
<comment type="caution">
    <text evidence="1">The sequence shown here is derived from an EMBL/GenBank/DDBJ whole genome shotgun (WGS) entry which is preliminary data.</text>
</comment>
<reference evidence="2" key="1">
    <citation type="journal article" date="2019" name="Int. J. Syst. Evol. Microbiol.">
        <title>The Global Catalogue of Microorganisms (GCM) 10K type strain sequencing project: providing services to taxonomists for standard genome sequencing and annotation.</title>
        <authorList>
            <consortium name="The Broad Institute Genomics Platform"/>
            <consortium name="The Broad Institute Genome Sequencing Center for Infectious Disease"/>
            <person name="Wu L."/>
            <person name="Ma J."/>
        </authorList>
    </citation>
    <scope>NUCLEOTIDE SEQUENCE [LARGE SCALE GENOMIC DNA]</scope>
    <source>
        <strain evidence="2">JCM 18303</strain>
    </source>
</reference>
<protein>
    <submittedName>
        <fullName evidence="1">Uncharacterized protein</fullName>
    </submittedName>
</protein>
<gene>
    <name evidence="1" type="ORF">GCM10023321_23330</name>
</gene>
<proteinExistence type="predicted"/>
<dbReference type="Pfam" id="PF20218">
    <property type="entry name" value="DUF6578"/>
    <property type="match status" value="1"/>
</dbReference>
<evidence type="ECO:0000313" key="2">
    <source>
        <dbReference type="Proteomes" id="UP001428817"/>
    </source>
</evidence>
<dbReference type="Proteomes" id="UP001428817">
    <property type="component" value="Unassembled WGS sequence"/>
</dbReference>
<accession>A0ABP9PXK8</accession>
<evidence type="ECO:0000313" key="1">
    <source>
        <dbReference type="EMBL" id="GAA5153291.1"/>
    </source>
</evidence>
<dbReference type="EMBL" id="BAABJP010000008">
    <property type="protein sequence ID" value="GAA5153291.1"/>
    <property type="molecule type" value="Genomic_DNA"/>
</dbReference>
<dbReference type="RefSeq" id="WP_185061835.1">
    <property type="nucleotide sequence ID" value="NZ_BAABJP010000008.1"/>
</dbReference>
<name>A0ABP9PXK8_9PSEU</name>
<dbReference type="InterPro" id="IPR046485">
    <property type="entry name" value="DUF6578"/>
</dbReference>